<keyword evidence="1" id="KW-1133">Transmembrane helix</keyword>
<keyword evidence="1" id="KW-0812">Transmembrane</keyword>
<keyword evidence="1" id="KW-0472">Membrane</keyword>
<protein>
    <submittedName>
        <fullName evidence="2">Uncharacterized protein</fullName>
    </submittedName>
</protein>
<feature type="transmembrane region" description="Helical" evidence="1">
    <location>
        <begin position="124"/>
        <end position="144"/>
    </location>
</feature>
<comment type="caution">
    <text evidence="2">The sequence shown here is derived from an EMBL/GenBank/DDBJ whole genome shotgun (WGS) entry which is preliminary data.</text>
</comment>
<reference evidence="2 3" key="1">
    <citation type="submission" date="2020-10" db="EMBL/GenBank/DDBJ databases">
        <title>Connecting structure to function with the recovery of over 1000 high-quality activated sludge metagenome-assembled genomes encoding full-length rRNA genes using long-read sequencing.</title>
        <authorList>
            <person name="Singleton C.M."/>
            <person name="Petriglieri F."/>
            <person name="Kristensen J.M."/>
            <person name="Kirkegaard R.H."/>
            <person name="Michaelsen T.Y."/>
            <person name="Andersen M.H."/>
            <person name="Karst S.M."/>
            <person name="Dueholm M.S."/>
            <person name="Nielsen P.H."/>
            <person name="Albertsen M."/>
        </authorList>
    </citation>
    <scope>NUCLEOTIDE SEQUENCE [LARGE SCALE GENOMIC DNA]</scope>
    <source>
        <strain evidence="2">Ribe_18-Q3-R11-54_BAT3C.373</strain>
    </source>
</reference>
<sequence>MNKTFSIIGFILFSYTCDCQELTLSSYSDLKLFKSGSIYEVVLAESRKTKARSSRTLLGALNSVNSDSIKFDLIQLKTKTISENTNIKGVIQNNNNALQMTISPNEIYYLKNYKSHHNRTQKNTLRIVGSLFMISSMATFLNSIIVSHDASRNKLFISGGIQSGIGLSLIILGTSKRYLFKDTKKPWTIYQ</sequence>
<dbReference type="Proteomes" id="UP000808349">
    <property type="component" value="Unassembled WGS sequence"/>
</dbReference>
<evidence type="ECO:0000313" key="3">
    <source>
        <dbReference type="Proteomes" id="UP000808349"/>
    </source>
</evidence>
<feature type="transmembrane region" description="Helical" evidence="1">
    <location>
        <begin position="156"/>
        <end position="175"/>
    </location>
</feature>
<proteinExistence type="predicted"/>
<name>A0A9D7S942_9BACT</name>
<evidence type="ECO:0000256" key="1">
    <source>
        <dbReference type="SAM" id="Phobius"/>
    </source>
</evidence>
<organism evidence="2 3">
    <name type="scientific">Candidatus Defluviibacterium haderslevense</name>
    <dbReference type="NCBI Taxonomy" id="2981993"/>
    <lineage>
        <taxon>Bacteria</taxon>
        <taxon>Pseudomonadati</taxon>
        <taxon>Bacteroidota</taxon>
        <taxon>Saprospiria</taxon>
        <taxon>Saprospirales</taxon>
        <taxon>Saprospiraceae</taxon>
        <taxon>Candidatus Defluviibacterium</taxon>
    </lineage>
</organism>
<accession>A0A9D7S942</accession>
<dbReference type="AlphaFoldDB" id="A0A9D7S942"/>
<gene>
    <name evidence="2" type="ORF">IPO85_12100</name>
</gene>
<dbReference type="EMBL" id="JADKFW010000008">
    <property type="protein sequence ID" value="MBK9718232.1"/>
    <property type="molecule type" value="Genomic_DNA"/>
</dbReference>
<evidence type="ECO:0000313" key="2">
    <source>
        <dbReference type="EMBL" id="MBK9718232.1"/>
    </source>
</evidence>